<protein>
    <submittedName>
        <fullName evidence="2">Uncharacterized protein</fullName>
    </submittedName>
</protein>
<comment type="caution">
    <text evidence="2">The sequence shown here is derived from an EMBL/GenBank/DDBJ whole genome shotgun (WGS) entry which is preliminary data.</text>
</comment>
<feature type="region of interest" description="Disordered" evidence="1">
    <location>
        <begin position="20"/>
        <end position="47"/>
    </location>
</feature>
<name>A0A9D4LV75_DREPO</name>
<keyword evidence="3" id="KW-1185">Reference proteome</keyword>
<proteinExistence type="predicted"/>
<accession>A0A9D4LV75</accession>
<sequence length="66" mass="7121">MFKVTTEIVRQQGRSVRRHYGSSVEARYAASPDKGLHPGEAGDPTATSSSALLYTTIARKLLLAMA</sequence>
<evidence type="ECO:0000313" key="3">
    <source>
        <dbReference type="Proteomes" id="UP000828390"/>
    </source>
</evidence>
<reference evidence="2" key="2">
    <citation type="submission" date="2020-11" db="EMBL/GenBank/DDBJ databases">
        <authorList>
            <person name="McCartney M.A."/>
            <person name="Auch B."/>
            <person name="Kono T."/>
            <person name="Mallez S."/>
            <person name="Becker A."/>
            <person name="Gohl D.M."/>
            <person name="Silverstein K.A.T."/>
            <person name="Koren S."/>
            <person name="Bechman K.B."/>
            <person name="Herman A."/>
            <person name="Abrahante J.E."/>
            <person name="Garbe J."/>
        </authorList>
    </citation>
    <scope>NUCLEOTIDE SEQUENCE</scope>
    <source>
        <strain evidence="2">Duluth1</strain>
        <tissue evidence="2">Whole animal</tissue>
    </source>
</reference>
<gene>
    <name evidence="2" type="ORF">DPMN_026445</name>
</gene>
<evidence type="ECO:0000313" key="2">
    <source>
        <dbReference type="EMBL" id="KAH3863456.1"/>
    </source>
</evidence>
<dbReference type="AlphaFoldDB" id="A0A9D4LV75"/>
<dbReference type="EMBL" id="JAIWYP010000002">
    <property type="protein sequence ID" value="KAH3863456.1"/>
    <property type="molecule type" value="Genomic_DNA"/>
</dbReference>
<dbReference type="Proteomes" id="UP000828390">
    <property type="component" value="Unassembled WGS sequence"/>
</dbReference>
<organism evidence="2 3">
    <name type="scientific">Dreissena polymorpha</name>
    <name type="common">Zebra mussel</name>
    <name type="synonym">Mytilus polymorpha</name>
    <dbReference type="NCBI Taxonomy" id="45954"/>
    <lineage>
        <taxon>Eukaryota</taxon>
        <taxon>Metazoa</taxon>
        <taxon>Spiralia</taxon>
        <taxon>Lophotrochozoa</taxon>
        <taxon>Mollusca</taxon>
        <taxon>Bivalvia</taxon>
        <taxon>Autobranchia</taxon>
        <taxon>Heteroconchia</taxon>
        <taxon>Euheterodonta</taxon>
        <taxon>Imparidentia</taxon>
        <taxon>Neoheterodontei</taxon>
        <taxon>Myida</taxon>
        <taxon>Dreissenoidea</taxon>
        <taxon>Dreissenidae</taxon>
        <taxon>Dreissena</taxon>
    </lineage>
</organism>
<evidence type="ECO:0000256" key="1">
    <source>
        <dbReference type="SAM" id="MobiDB-lite"/>
    </source>
</evidence>
<reference evidence="2" key="1">
    <citation type="journal article" date="2019" name="bioRxiv">
        <title>The Genome of the Zebra Mussel, Dreissena polymorpha: A Resource for Invasive Species Research.</title>
        <authorList>
            <person name="McCartney M.A."/>
            <person name="Auch B."/>
            <person name="Kono T."/>
            <person name="Mallez S."/>
            <person name="Zhang Y."/>
            <person name="Obille A."/>
            <person name="Becker A."/>
            <person name="Abrahante J.E."/>
            <person name="Garbe J."/>
            <person name="Badalamenti J.P."/>
            <person name="Herman A."/>
            <person name="Mangelson H."/>
            <person name="Liachko I."/>
            <person name="Sullivan S."/>
            <person name="Sone E.D."/>
            <person name="Koren S."/>
            <person name="Silverstein K.A.T."/>
            <person name="Beckman K.B."/>
            <person name="Gohl D.M."/>
        </authorList>
    </citation>
    <scope>NUCLEOTIDE SEQUENCE</scope>
    <source>
        <strain evidence="2">Duluth1</strain>
        <tissue evidence="2">Whole animal</tissue>
    </source>
</reference>